<protein>
    <submittedName>
        <fullName evidence="3">Autotransporter domain-containing protein</fullName>
    </submittedName>
</protein>
<dbReference type="Pfam" id="PF17963">
    <property type="entry name" value="Big_9"/>
    <property type="match status" value="2"/>
</dbReference>
<dbReference type="Pfam" id="PF05345">
    <property type="entry name" value="He_PIG"/>
    <property type="match status" value="2"/>
</dbReference>
<dbReference type="AlphaFoldDB" id="A0A6M8UT75"/>
<organism evidence="3 4">
    <name type="scientific">Paramixta manurensis</name>
    <dbReference type="NCBI Taxonomy" id="2740817"/>
    <lineage>
        <taxon>Bacteria</taxon>
        <taxon>Pseudomonadati</taxon>
        <taxon>Pseudomonadota</taxon>
        <taxon>Gammaproteobacteria</taxon>
        <taxon>Enterobacterales</taxon>
        <taxon>Erwiniaceae</taxon>
        <taxon>Paramixta</taxon>
    </lineage>
</organism>
<dbReference type="EMBL" id="CP054212">
    <property type="protein sequence ID" value="QKJ88303.1"/>
    <property type="molecule type" value="Genomic_DNA"/>
</dbReference>
<name>A0A6M8UT75_9GAMM</name>
<evidence type="ECO:0000313" key="4">
    <source>
        <dbReference type="Proteomes" id="UP000505325"/>
    </source>
</evidence>
<feature type="domain" description="Autotransporter" evidence="2">
    <location>
        <begin position="793"/>
        <end position="1070"/>
    </location>
</feature>
<dbReference type="GO" id="GO:0005509">
    <property type="term" value="F:calcium ion binding"/>
    <property type="evidence" value="ECO:0007669"/>
    <property type="project" value="InterPro"/>
</dbReference>
<reference evidence="3 4" key="1">
    <citation type="submission" date="2020-06" db="EMBL/GenBank/DDBJ databases">
        <title>Genome sequence of Paramixta manurensis strain PD-1.</title>
        <authorList>
            <person name="Lee C.W."/>
            <person name="Kim J."/>
        </authorList>
    </citation>
    <scope>NUCLEOTIDE SEQUENCE [LARGE SCALE GENOMIC DNA]</scope>
    <source>
        <strain evidence="3 4">PD-1</strain>
    </source>
</reference>
<dbReference type="InterPro" id="IPR015919">
    <property type="entry name" value="Cadherin-like_sf"/>
</dbReference>
<dbReference type="SUPFAM" id="SSF49313">
    <property type="entry name" value="Cadherin-like"/>
    <property type="match status" value="1"/>
</dbReference>
<gene>
    <name evidence="3" type="ORF">PMPD1_3383</name>
</gene>
<feature type="region of interest" description="Disordered" evidence="1">
    <location>
        <begin position="762"/>
        <end position="789"/>
    </location>
</feature>
<evidence type="ECO:0000313" key="3">
    <source>
        <dbReference type="EMBL" id="QKJ88303.1"/>
    </source>
</evidence>
<dbReference type="KEGG" id="pmak:PMPD1_3383"/>
<dbReference type="InterPro" id="IPR013783">
    <property type="entry name" value="Ig-like_fold"/>
</dbReference>
<dbReference type="InterPro" id="IPR025883">
    <property type="entry name" value="Cadherin-like_domain"/>
</dbReference>
<dbReference type="Gene3D" id="2.40.128.130">
    <property type="entry name" value="Autotransporter beta-domain"/>
    <property type="match status" value="1"/>
</dbReference>
<dbReference type="PROSITE" id="PS51208">
    <property type="entry name" value="AUTOTRANSPORTER"/>
    <property type="match status" value="1"/>
</dbReference>
<dbReference type="Pfam" id="PF03797">
    <property type="entry name" value="Autotransporter"/>
    <property type="match status" value="1"/>
</dbReference>
<dbReference type="InterPro" id="IPR005546">
    <property type="entry name" value="Autotransporte_beta"/>
</dbReference>
<dbReference type="Gene3D" id="2.60.40.3440">
    <property type="match status" value="1"/>
</dbReference>
<evidence type="ECO:0000256" key="1">
    <source>
        <dbReference type="SAM" id="MobiDB-lite"/>
    </source>
</evidence>
<evidence type="ECO:0000259" key="2">
    <source>
        <dbReference type="PROSITE" id="PS51208"/>
    </source>
</evidence>
<dbReference type="GO" id="GO:0016020">
    <property type="term" value="C:membrane"/>
    <property type="evidence" value="ECO:0007669"/>
    <property type="project" value="InterPro"/>
</dbReference>
<keyword evidence="4" id="KW-1185">Reference proteome</keyword>
<dbReference type="SMART" id="SM00869">
    <property type="entry name" value="Autotransporter"/>
    <property type="match status" value="1"/>
</dbReference>
<dbReference type="Gene3D" id="2.60.40.2810">
    <property type="match status" value="1"/>
</dbReference>
<dbReference type="RefSeq" id="WP_354292674.1">
    <property type="nucleotide sequence ID" value="NZ_CP054212.1"/>
</dbReference>
<dbReference type="Gene3D" id="2.60.40.10">
    <property type="entry name" value="Immunoglobulins"/>
    <property type="match status" value="2"/>
</dbReference>
<dbReference type="InterPro" id="IPR036709">
    <property type="entry name" value="Autotransporte_beta_dom_sf"/>
</dbReference>
<dbReference type="SUPFAM" id="SSF103515">
    <property type="entry name" value="Autotransporter"/>
    <property type="match status" value="1"/>
</dbReference>
<accession>A0A6M8UT75</accession>
<dbReference type="Pfam" id="PF12733">
    <property type="entry name" value="Cadherin-like"/>
    <property type="match status" value="1"/>
</dbReference>
<dbReference type="Proteomes" id="UP000505325">
    <property type="component" value="Chromosome"/>
</dbReference>
<sequence>MMQFYSAGVIRLLASLRAGCYFAFSCLLLSMVTISSAQALSSACSALNAASPMSSGTLRYQATEFDSGESLTVSYTDSGAGIGGDPTVADAVILASYSVASSYSRYSSDGGTAGLHTADVTSSQLKSGGLFFRVSTSNGYIGPVTVRCSAAAPTLSSDADLSGLSLSSGELSPAFSAATTHYTASVANNVSSLTVTPHLSNSAASMTVNGVAVSSGSSSSIGLSEGTNTITVIVTAEDGMTTKSYAITIERSGLAPVAGDVSVSVAANSSDNTVALALSGGPADSVTLVSSPGHGSAAVAGTSVTYTPAAGYSGNDSFTYHATNQWGTSANATVTLRITAPILNFTPVAGTLATATAGTNWTQTVAATGGSAPYIYSASGLPQGIVLNPNSGQLSGTPTKAGDYSLQIGATDSNGVTGSVRYSLAVAEQPVTGQPPIVGAVSTTVSANSRDNLISLALSGGEATAVTVIKQPVHGTAMVLGTKIRYRPVVGFVGTDSFSYRATNAYGDSQEATVTLNVESATLVLTPTSGALVNGIVGKAYTQSFSVAGGTMPYSWQINGTLPNGVVFTDGELSGIPRTATSSAFTLVATDAQGVKVRSAYTLTITAAPPQATDHSAALYAGQSVKVNLIQGAAGGPINGAKLLNQPAASMGVATIESSGSAFNLVFKAAAQASGTVTLRYVLLSSAGTSQPAQVVVQISSRPDPSKDADVIGMLSAQLQAAQNFARAQIRNFNDRLEQLHQGPSTAADFNRVRFNFPTATPEKAMTDEPSTSWQHPQPPPDDLSSSPVAQNQSVERLAFWTGGYVNFGTNKDNAVSFSHTQIGVSMGGDYRLTDDFTGGVGVGVGRDVSDIGDFGSRNNGRSVSSAFYGSYHPGAFYLDGLLGYSRLNFDSRRYVNETGVFALGSRSGRQVFSALTSGYEFRTQYSVIAPYGGVQFYRTWLDSYTETHANAFNLAFASQPFSQLTGVAGIRGQYGAPFSWGVMRLQSRIEYSQLMNDTGHARLGYADVNNDSWNLRLSSESKEDLALGMGIDFLLPYGVTPGISWQGTRGLDNENSRSQMVMLRVNVMF</sequence>
<proteinExistence type="predicted"/>